<feature type="domain" description="S1 motif" evidence="18">
    <location>
        <begin position="750"/>
        <end position="819"/>
    </location>
</feature>
<comment type="subunit">
    <text evidence="12">Interacts with NF-kappa-B p50/NFKB1 and NF-kappa-B p65/RELA.</text>
</comment>
<dbReference type="EMBL" id="JAUIZM010000002">
    <property type="protein sequence ID" value="KAK1397644.1"/>
    <property type="molecule type" value="Genomic_DNA"/>
</dbReference>
<dbReference type="InterPro" id="IPR057302">
    <property type="entry name" value="Rrp5_S1"/>
</dbReference>
<feature type="compositionally biased region" description="Basic residues" evidence="17">
    <location>
        <begin position="1"/>
        <end position="10"/>
    </location>
</feature>
<feature type="domain" description="S1 motif" evidence="18">
    <location>
        <begin position="1053"/>
        <end position="1128"/>
    </location>
</feature>
<evidence type="ECO:0000256" key="3">
    <source>
        <dbReference type="ARBA" id="ARBA00022517"/>
    </source>
</evidence>
<dbReference type="GO" id="GO:0006364">
    <property type="term" value="P:rRNA processing"/>
    <property type="evidence" value="ECO:0007669"/>
    <property type="project" value="UniProtKB-KW"/>
</dbReference>
<dbReference type="FunFam" id="2.40.50.140:FF:000159">
    <property type="entry name" value="rRNA biogenesis protein rrp5"/>
    <property type="match status" value="1"/>
</dbReference>
<dbReference type="GO" id="GO:0003723">
    <property type="term" value="F:RNA binding"/>
    <property type="evidence" value="ECO:0007669"/>
    <property type="project" value="TreeGrafter"/>
</dbReference>
<evidence type="ECO:0000256" key="2">
    <source>
        <dbReference type="ARBA" id="ARBA00022499"/>
    </source>
</evidence>
<feature type="domain" description="S1 motif" evidence="18">
    <location>
        <begin position="1252"/>
        <end position="1326"/>
    </location>
</feature>
<dbReference type="Proteomes" id="UP001237642">
    <property type="component" value="Unassembled WGS sequence"/>
</dbReference>
<dbReference type="PROSITE" id="PS50126">
    <property type="entry name" value="S1"/>
    <property type="match status" value="13"/>
</dbReference>
<evidence type="ECO:0000256" key="10">
    <source>
        <dbReference type="ARBA" id="ARBA00023274"/>
    </source>
</evidence>
<accession>A0AAD8J4U8</accession>
<evidence type="ECO:0000256" key="5">
    <source>
        <dbReference type="ARBA" id="ARBA00022553"/>
    </source>
</evidence>
<evidence type="ECO:0000256" key="13">
    <source>
        <dbReference type="ARBA" id="ARBA00067510"/>
    </source>
</evidence>
<dbReference type="CDD" id="cd05695">
    <property type="entry name" value="S1_Rrp5_repeat_hs3"/>
    <property type="match status" value="1"/>
</dbReference>
<dbReference type="InterPro" id="IPR012340">
    <property type="entry name" value="NA-bd_OB-fold"/>
</dbReference>
<keyword evidence="10" id="KW-0687">Ribonucleoprotein</keyword>
<feature type="region of interest" description="Disordered" evidence="17">
    <location>
        <begin position="1"/>
        <end position="60"/>
    </location>
</feature>
<dbReference type="FunFam" id="2.40.50.140:FF:000179">
    <property type="entry name" value="rRNA biogenesis protein RRP5"/>
    <property type="match status" value="1"/>
</dbReference>
<evidence type="ECO:0000256" key="4">
    <source>
        <dbReference type="ARBA" id="ARBA00022552"/>
    </source>
</evidence>
<keyword evidence="20" id="KW-1185">Reference proteome</keyword>
<evidence type="ECO:0000256" key="1">
    <source>
        <dbReference type="ARBA" id="ARBA00004604"/>
    </source>
</evidence>
<evidence type="ECO:0000256" key="6">
    <source>
        <dbReference type="ARBA" id="ARBA00022737"/>
    </source>
</evidence>
<dbReference type="InterPro" id="IPR003107">
    <property type="entry name" value="HAT"/>
</dbReference>
<dbReference type="Pfam" id="PF24685">
    <property type="entry name" value="OB_RRP5_4th"/>
    <property type="match status" value="1"/>
</dbReference>
<dbReference type="CDD" id="cd05703">
    <property type="entry name" value="S1_Rrp5_repeat_hs12_sc9"/>
    <property type="match status" value="1"/>
</dbReference>
<dbReference type="Pfam" id="PF24682">
    <property type="entry name" value="OB_RRP5"/>
    <property type="match status" value="1"/>
</dbReference>
<keyword evidence="4" id="KW-0698">rRNA processing</keyword>
<keyword evidence="9" id="KW-0539">Nucleus</keyword>
<dbReference type="InterPro" id="IPR055430">
    <property type="entry name" value="HAT_Syf1_CNRKL1_C"/>
</dbReference>
<organism evidence="19 20">
    <name type="scientific">Heracleum sosnowskyi</name>
    <dbReference type="NCBI Taxonomy" id="360622"/>
    <lineage>
        <taxon>Eukaryota</taxon>
        <taxon>Viridiplantae</taxon>
        <taxon>Streptophyta</taxon>
        <taxon>Embryophyta</taxon>
        <taxon>Tracheophyta</taxon>
        <taxon>Spermatophyta</taxon>
        <taxon>Magnoliopsida</taxon>
        <taxon>eudicotyledons</taxon>
        <taxon>Gunneridae</taxon>
        <taxon>Pentapetalae</taxon>
        <taxon>asterids</taxon>
        <taxon>campanulids</taxon>
        <taxon>Apiales</taxon>
        <taxon>Apiaceae</taxon>
        <taxon>Apioideae</taxon>
        <taxon>apioid superclade</taxon>
        <taxon>Tordylieae</taxon>
        <taxon>Tordyliinae</taxon>
        <taxon>Heracleum</taxon>
    </lineage>
</organism>
<comment type="subcellular location">
    <subcellularLocation>
        <location evidence="1">Nucleus</location>
        <location evidence="1">Nucleolus</location>
    </subcellularLocation>
</comment>
<evidence type="ECO:0000256" key="17">
    <source>
        <dbReference type="SAM" id="MobiDB-lite"/>
    </source>
</evidence>
<dbReference type="InterPro" id="IPR057300">
    <property type="entry name" value="OB_Rrp5"/>
</dbReference>
<dbReference type="CDD" id="cd04461">
    <property type="entry name" value="S1_Rrp5_repeat_hs8_sc7"/>
    <property type="match status" value="1"/>
</dbReference>
<feature type="domain" description="S1 motif" evidence="18">
    <location>
        <begin position="863"/>
        <end position="927"/>
    </location>
</feature>
<dbReference type="SMART" id="SM00386">
    <property type="entry name" value="HAT"/>
    <property type="match status" value="5"/>
</dbReference>
<feature type="domain" description="S1 motif" evidence="18">
    <location>
        <begin position="1357"/>
        <end position="1426"/>
    </location>
</feature>
<feature type="domain" description="S1 motif" evidence="18">
    <location>
        <begin position="1152"/>
        <end position="1223"/>
    </location>
</feature>
<comment type="function">
    <text evidence="11">Essential for the generation of mature 18S rRNA, specifically necessary for cleavages at sites A0, 1 and 2 of the 47S precursor. Directly interacts with U3 snoRNA.</text>
</comment>
<keyword evidence="2" id="KW-1017">Isopeptide bond</keyword>
<dbReference type="PANTHER" id="PTHR23270:SF10">
    <property type="entry name" value="PROTEIN RRP5 HOMOLOG"/>
    <property type="match status" value="1"/>
</dbReference>
<feature type="domain" description="S1 motif" evidence="18">
    <location>
        <begin position="574"/>
        <end position="643"/>
    </location>
</feature>
<gene>
    <name evidence="19" type="ORF">POM88_007507</name>
</gene>
<dbReference type="Pfam" id="PF23459">
    <property type="entry name" value="S1_RRP5"/>
    <property type="match status" value="1"/>
</dbReference>
<evidence type="ECO:0000256" key="7">
    <source>
        <dbReference type="ARBA" id="ARBA00022843"/>
    </source>
</evidence>
<keyword evidence="6" id="KW-0677">Repeat</keyword>
<evidence type="ECO:0000313" key="20">
    <source>
        <dbReference type="Proteomes" id="UP001237642"/>
    </source>
</evidence>
<dbReference type="Gene3D" id="2.40.50.140">
    <property type="entry name" value="Nucleic acid-binding proteins"/>
    <property type="match status" value="10"/>
</dbReference>
<dbReference type="SMART" id="SM00316">
    <property type="entry name" value="S1"/>
    <property type="match status" value="15"/>
</dbReference>
<evidence type="ECO:0000256" key="16">
    <source>
        <dbReference type="ARBA" id="ARBA00080810"/>
    </source>
</evidence>
<feature type="domain" description="S1 motif" evidence="18">
    <location>
        <begin position="658"/>
        <end position="730"/>
    </location>
</feature>
<dbReference type="FunFam" id="2.40.50.140:FF:000155">
    <property type="entry name" value="rRNA biogenesis protein RRP5"/>
    <property type="match status" value="1"/>
</dbReference>
<evidence type="ECO:0000256" key="8">
    <source>
        <dbReference type="ARBA" id="ARBA00022990"/>
    </source>
</evidence>
<feature type="domain" description="S1 motif" evidence="18">
    <location>
        <begin position="396"/>
        <end position="470"/>
    </location>
</feature>
<evidence type="ECO:0000259" key="18">
    <source>
        <dbReference type="PROSITE" id="PS50126"/>
    </source>
</evidence>
<dbReference type="InterPro" id="IPR003029">
    <property type="entry name" value="S1_domain"/>
</dbReference>
<reference evidence="19" key="2">
    <citation type="submission" date="2023-05" db="EMBL/GenBank/DDBJ databases">
        <authorList>
            <person name="Schelkunov M.I."/>
        </authorList>
    </citation>
    <scope>NUCLEOTIDE SEQUENCE</scope>
    <source>
        <strain evidence="19">Hsosn_3</strain>
        <tissue evidence="19">Leaf</tissue>
    </source>
</reference>
<dbReference type="SUPFAM" id="SSF48452">
    <property type="entry name" value="TPR-like"/>
    <property type="match status" value="1"/>
</dbReference>
<keyword evidence="8" id="KW-0007">Acetylation</keyword>
<dbReference type="InterPro" id="IPR045209">
    <property type="entry name" value="Rrp5"/>
</dbReference>
<dbReference type="GO" id="GO:0032040">
    <property type="term" value="C:small-subunit processome"/>
    <property type="evidence" value="ECO:0007669"/>
    <property type="project" value="TreeGrafter"/>
</dbReference>
<dbReference type="FunFam" id="1.25.40.10:FF:000065">
    <property type="entry name" value="Programmed cell death 11"/>
    <property type="match status" value="1"/>
</dbReference>
<dbReference type="FunFam" id="2.40.50.140:FF:000148">
    <property type="entry name" value="protein RRP5 homolog isoform X1"/>
    <property type="match status" value="1"/>
</dbReference>
<keyword evidence="3" id="KW-0690">Ribosome biogenesis</keyword>
<protein>
    <recommendedName>
        <fullName evidence="13">Protein RRP5 homolog</fullName>
    </recommendedName>
    <alternativeName>
        <fullName evidence="16">Programmed cell death protein 11</fullName>
    </alternativeName>
    <alternativeName>
        <fullName evidence="15">Ribosomal RNA-processing protein 5</fullName>
    </alternativeName>
    <alternativeName>
        <fullName evidence="14">rRNA biogenesis protein RRP5</fullName>
    </alternativeName>
</protein>
<dbReference type="InterPro" id="IPR057301">
    <property type="entry name" value="Rrp5_OB_4th"/>
</dbReference>
<feature type="domain" description="S1 motif" evidence="18">
    <location>
        <begin position="487"/>
        <end position="554"/>
    </location>
</feature>
<keyword evidence="5" id="KW-0597">Phosphoprotein</keyword>
<dbReference type="SUPFAM" id="SSF50249">
    <property type="entry name" value="Nucleic acid-binding proteins"/>
    <property type="match status" value="12"/>
</dbReference>
<evidence type="ECO:0000256" key="11">
    <source>
        <dbReference type="ARBA" id="ARBA00059726"/>
    </source>
</evidence>
<dbReference type="FunFam" id="2.40.50.140:FF:000103">
    <property type="entry name" value="protein RRP5 homolog"/>
    <property type="match status" value="2"/>
</dbReference>
<evidence type="ECO:0000313" key="19">
    <source>
        <dbReference type="EMBL" id="KAK1397644.1"/>
    </source>
</evidence>
<proteinExistence type="predicted"/>
<reference evidence="19" key="1">
    <citation type="submission" date="2023-02" db="EMBL/GenBank/DDBJ databases">
        <title>Genome of toxic invasive species Heracleum sosnowskyi carries increased number of genes despite the absence of recent whole-genome duplications.</title>
        <authorList>
            <person name="Schelkunov M."/>
            <person name="Shtratnikova V."/>
            <person name="Makarenko M."/>
            <person name="Klepikova A."/>
            <person name="Omelchenko D."/>
            <person name="Novikova G."/>
            <person name="Obukhova E."/>
            <person name="Bogdanov V."/>
            <person name="Penin A."/>
            <person name="Logacheva M."/>
        </authorList>
    </citation>
    <scope>NUCLEOTIDE SEQUENCE</scope>
    <source>
        <strain evidence="19">Hsosn_3</strain>
        <tissue evidence="19">Leaf</tissue>
    </source>
</reference>
<evidence type="ECO:0000256" key="12">
    <source>
        <dbReference type="ARBA" id="ARBA00062488"/>
    </source>
</evidence>
<feature type="domain" description="S1 motif" evidence="18">
    <location>
        <begin position="124"/>
        <end position="206"/>
    </location>
</feature>
<dbReference type="Pfam" id="PF00575">
    <property type="entry name" value="S1"/>
    <property type="match status" value="5"/>
</dbReference>
<keyword evidence="7" id="KW-0832">Ubl conjugation</keyword>
<feature type="domain" description="S1 motif" evidence="18">
    <location>
        <begin position="310"/>
        <end position="380"/>
    </location>
</feature>
<dbReference type="Pfam" id="PF23231">
    <property type="entry name" value="HAT_Syf1_CNRKL1_C"/>
    <property type="match status" value="1"/>
</dbReference>
<name>A0AAD8J4U8_9APIA</name>
<sequence>MAPPAKKHTNNKSEKSLKKPHNPSFKRSNDAVSKPASLPLDDDVPDFPRGGGRSLTREERNGIREEVDVEFDSEVIDLKKRKNKVQSRSSVTEDDKLGSLFGEGISGKLPRFANRITLKNVSPGMKLWGVITEVNEKDIVVGLPGGLRGLVRSCEALDSFSDKRVEPEGNILSTIYNVGQLVPCIVLKLDDDKKDKGKQKLWLSLRLSLLYKSLTLDAIQDGMVLSAYVKSIEDHGYMLHFGLPSFTGFMSEEIQPGRRAIMHTGKLLQGVVKSVDKTRKVVYLCSDSDLTSKCLTRDIKGISIDLLVPGMMVNAHVKSILENGIMLSFLTYFSGTVDMFHLENPFSNSKWKEEYNQYKKVNARILFVDPSTRAVGLTLNPNLIHNKAPPALLSAGDIFDNSKVVRIDRGLGLLLEVPSLPVPTPAYVSVSDASDKEIRKLEKSFKEGSHVRVRILGFRHLEGLATGVLKTSAFEGSVFTHSDVKPGMVVKGKVVVVDSFGAIVQLASGVKALCPIRHMSELDIAKPRKKFQVGAELIFRVLGCKSKRITVTHKKTLVKSKLEILSSYVDATEGLITHGWITKIEEHGCFVRFYNGVGGFAPRSELGLDKGSEISSVYHVEEVVKCRVISSLPASRRINLSFIMSSSRMSEDDVVKPGRLISGVVERITPNTIIISIDVSGYTKGTLPTEHLADNQGLAALMKSTLKPGYQFDRLLVIDVESSSLILSAKYSLINSSDQLPLDISQILPHSVVHGYVCNIIETGCFVRFLGRLTGFAPKSKATDDWRVDLSKVFNIGQSVRSNILEVNNETGRMTLSLKQSMCSSTDASLIQEYFILEEKIAKLQLSSSTGSELKWVEEFGIGSLIEGEVQETKNIGAVIRFKNYDDVLGFITPYQLGGHSVETGSVIKAVVLDVSKMERLVDLTLKPDIVSRLKEGTSSIKSQKKKRKREARKEMEVEEAVTAIVELVKENYLVLSIPEYNFDLGYASLKDYNTQLLPPKNFVPGQSLSATVMALPSQSTAGRLLLLLNSICEQKETSSSKRAKKKLSYDVGSVVQAEITEIKPLELRVKFGPSWHGRVHITEASDDNVEDPFSNFRIGQMLTTKIVSKTKKLENSKKLHNWELSIKPSLFAEPADTVAQITAEEFNYVIGQSVTGFVYRVDTDWVWLSISRDVRAQLYFLDSASEPNELVEFQKRFHVGQALTGYILSSNKEKKMLRLVLQALAVFPVRENGDISNSISKEITTVHLREGQAIGGRIFKILPGIGGLLVQIDPHLYGKVHYTELTDDWVPDPLSGYREGQFVTCKVLEVSRSVTGTTHIDLSLRLASAALHSQKPAEIGQSLSKRVEKLEDLHPDEAVQGYVKNVTPRGCFIMLSRKFDARILLSNLSDGFVENPERQFPIGKLVNGKVISVEPLSMRIEVTLRTTSTPKASNNSGADLSSLSVGDTISGNIRRVVPYGLFISIDHTIIVGLCHLSQLPEEHTKNIEAKYKAGDRVTAKILKVDGNRDRVSLGMKDSDLSDDIQTLSDDASEENFIPEGEHIMSEDASGKDLILSEVEPRASVLSKVESRASVLPLEVTLDDAENSLVSSNADGQMPEHVDKFDTMDQQNKLAKKKAKKEREREISAAEERLIEEDIPRTADEFEKLIRNSPNSSFLWIKYMEFMVSLSDVEKARSIAERALRTINIREESEKLNIWVAYFNLENEYGNPPEDAVAKIFQRALQYCDPKKVHLALLGMYERTERPEQQKLADELIDKMVKKFKHSCKVWLRRIQRLLKKNQDGVQPLVNRALLSLPKHKHIKFISQAAILEFKSGVPDRGRSMFEGMLREYPKRTDLWSIYLDQEIRLGEVDVIRSLFERAISLSLPPKKMKFLFKKYLEYEKSFGDEERIEYVKRKAMEYVESTNV</sequence>
<comment type="caution">
    <text evidence="19">The sequence shown here is derived from an EMBL/GenBank/DDBJ whole genome shotgun (WGS) entry which is preliminary data.</text>
</comment>
<dbReference type="InterPro" id="IPR011990">
    <property type="entry name" value="TPR-like_helical_dom_sf"/>
</dbReference>
<dbReference type="PANTHER" id="PTHR23270">
    <property type="entry name" value="PROGRAMMED CELL DEATH PROTEIN 11 PRE-RRNA PROCESSING PROTEIN RRP5"/>
    <property type="match status" value="1"/>
</dbReference>
<feature type="domain" description="S1 motif" evidence="18">
    <location>
        <begin position="1447"/>
        <end position="1517"/>
    </location>
</feature>
<evidence type="ECO:0000256" key="15">
    <source>
        <dbReference type="ARBA" id="ARBA00076674"/>
    </source>
</evidence>
<dbReference type="Gene3D" id="1.25.40.10">
    <property type="entry name" value="Tetratricopeptide repeat domain"/>
    <property type="match status" value="2"/>
</dbReference>
<evidence type="ECO:0000256" key="14">
    <source>
        <dbReference type="ARBA" id="ARBA00073619"/>
    </source>
</evidence>
<evidence type="ECO:0000256" key="9">
    <source>
        <dbReference type="ARBA" id="ARBA00023242"/>
    </source>
</evidence>